<dbReference type="RefSeq" id="WP_126834854.1">
    <property type="nucleotide sequence ID" value="NZ_PIPT01000012.1"/>
</dbReference>
<dbReference type="Proteomes" id="UP000286678">
    <property type="component" value="Unassembled WGS sequence"/>
</dbReference>
<dbReference type="EMBL" id="PIPT01000012">
    <property type="protein sequence ID" value="RUO45904.1"/>
    <property type="molecule type" value="Genomic_DNA"/>
</dbReference>
<evidence type="ECO:0000313" key="2">
    <source>
        <dbReference type="Proteomes" id="UP000286678"/>
    </source>
</evidence>
<dbReference type="OrthoDB" id="5493674at2"/>
<keyword evidence="2" id="KW-1185">Reference proteome</keyword>
<evidence type="ECO:0000313" key="1">
    <source>
        <dbReference type="EMBL" id="RUO45904.1"/>
    </source>
</evidence>
<gene>
    <name evidence="1" type="ORF">CWE21_12920</name>
</gene>
<dbReference type="AlphaFoldDB" id="A0A432XAX6"/>
<reference evidence="2" key="1">
    <citation type="journal article" date="2018" name="Front. Microbiol.">
        <title>Genome-Based Analysis Reveals the Taxonomy and Diversity of the Family Idiomarinaceae.</title>
        <authorList>
            <person name="Liu Y."/>
            <person name="Lai Q."/>
            <person name="Shao Z."/>
        </authorList>
    </citation>
    <scope>NUCLEOTIDE SEQUENCE [LARGE SCALE GENOMIC DNA]</scope>
    <source>
        <strain evidence="2">SW15</strain>
    </source>
</reference>
<accession>A0A432XAX6</accession>
<protein>
    <submittedName>
        <fullName evidence="1">Uncharacterized protein</fullName>
    </submittedName>
</protein>
<comment type="caution">
    <text evidence="1">The sequence shown here is derived from an EMBL/GenBank/DDBJ whole genome shotgun (WGS) entry which is preliminary data.</text>
</comment>
<name>A0A432XAX6_9GAMM</name>
<sequence length="400" mass="45490">MRGNGFTTLWLLPILLGLMLLLLGLLARSEALRNSWYQQTVADNMASSAATLLAREMNLLAITNRALLANELTVAQLLGLASWFQMMKDVADRSAMASSWIPYLNAITRNIANVVQNIERPFYQVLQAVMYFQRMVTNALRATQWYARVGFAMTLPKTMEQIMAKHELPQSQRKWQLLHAPGIVPVPWLWWTYIPAQTSGSDQKLAHRLMLHSLDPFSKKRSYEWFDAVQIEVEKAGGARLQEANNGEWTWQSMDTVSIHVRGLLDSDEYPWGDGATYLGDEIADLSAQDFGQTSKINPTATKWGLSDQDSFAGGAQRFRYFNRESLEPDDWPSVIVVLPQAVAKAGVVYSRPSTWFPRADEQHEQANLFNSLWQSQLQSLSQFERTLLSTQYRYSHASF</sequence>
<proteinExistence type="predicted"/>
<organism evidence="1 2">
    <name type="scientific">Pseudidiomarina aquimaris</name>
    <dbReference type="NCBI Taxonomy" id="641841"/>
    <lineage>
        <taxon>Bacteria</taxon>
        <taxon>Pseudomonadati</taxon>
        <taxon>Pseudomonadota</taxon>
        <taxon>Gammaproteobacteria</taxon>
        <taxon>Alteromonadales</taxon>
        <taxon>Idiomarinaceae</taxon>
        <taxon>Pseudidiomarina</taxon>
    </lineage>
</organism>